<keyword evidence="2" id="KW-1185">Reference proteome</keyword>
<organism evidence="1 2">
    <name type="scientific">Vaccinium darrowii</name>
    <dbReference type="NCBI Taxonomy" id="229202"/>
    <lineage>
        <taxon>Eukaryota</taxon>
        <taxon>Viridiplantae</taxon>
        <taxon>Streptophyta</taxon>
        <taxon>Embryophyta</taxon>
        <taxon>Tracheophyta</taxon>
        <taxon>Spermatophyta</taxon>
        <taxon>Magnoliopsida</taxon>
        <taxon>eudicotyledons</taxon>
        <taxon>Gunneridae</taxon>
        <taxon>Pentapetalae</taxon>
        <taxon>asterids</taxon>
        <taxon>Ericales</taxon>
        <taxon>Ericaceae</taxon>
        <taxon>Vaccinioideae</taxon>
        <taxon>Vaccinieae</taxon>
        <taxon>Vaccinium</taxon>
    </lineage>
</organism>
<proteinExistence type="predicted"/>
<dbReference type="Proteomes" id="UP000828048">
    <property type="component" value="Chromosome 5"/>
</dbReference>
<dbReference type="EMBL" id="CM037155">
    <property type="protein sequence ID" value="KAH7847544.1"/>
    <property type="molecule type" value="Genomic_DNA"/>
</dbReference>
<gene>
    <name evidence="1" type="ORF">Vadar_027390</name>
</gene>
<comment type="caution">
    <text evidence="1">The sequence shown here is derived from an EMBL/GenBank/DDBJ whole genome shotgun (WGS) entry which is preliminary data.</text>
</comment>
<evidence type="ECO:0000313" key="1">
    <source>
        <dbReference type="EMBL" id="KAH7847544.1"/>
    </source>
</evidence>
<accession>A0ACB7Y2Y1</accession>
<evidence type="ECO:0000313" key="2">
    <source>
        <dbReference type="Proteomes" id="UP000828048"/>
    </source>
</evidence>
<protein>
    <submittedName>
        <fullName evidence="1">Uncharacterized protein</fullName>
    </submittedName>
</protein>
<reference evidence="1 2" key="1">
    <citation type="journal article" date="2021" name="Hortic Res">
        <title>High-quality reference genome and annotation aids understanding of berry development for evergreen blueberry (Vaccinium darrowii).</title>
        <authorList>
            <person name="Yu J."/>
            <person name="Hulse-Kemp A.M."/>
            <person name="Babiker E."/>
            <person name="Staton M."/>
        </authorList>
    </citation>
    <scope>NUCLEOTIDE SEQUENCE [LARGE SCALE GENOMIC DNA]</scope>
    <source>
        <strain evidence="2">cv. NJ 8807/NJ 8810</strain>
        <tissue evidence="1">Young leaf</tissue>
    </source>
</reference>
<name>A0ACB7Y2Y1_9ERIC</name>
<sequence length="392" mass="45451">MPEDVLMEILSRIPIKFLLRFKSVSKYWYALIQSPVFISLHRNRAESKDFLLVTRQTLCGGQLEDDTVFSMFLVPNQTSPIEDLDLSFAGLHDGDDVKGVFFLGCHNGVMCLANDITSTIVIFNPAMRESRVLPQPLYETKHRSNLGFTFDPKANDYKVIRFCSILEFMPFSTFYDEYDVPYGHESLLDYDNYCGDQKVQIYDLSTDSWRETEAVVPKDFPDGSEARGCTSLDGVFYWFGLDFGTGVWGLSVFRTFEGVFERITLPDGICFICDRQLRVLHDSLALVLCMWDNPEGETRIDIWIMDDNGVNEGWTKRYRIGPFLECHSVLGFLPNFELRLNFDDREMVSYNLRTHEIKEYNSQLCDRMELWSVDVQVFQYAESLISVKRRVD</sequence>